<protein>
    <submittedName>
        <fullName evidence="1">Uncharacterized protein</fullName>
    </submittedName>
</protein>
<sequence length="78" mass="8944">MTKCRLCEDEGHIVDILVGEAVFECNDDMQQCAAFADSIAGGVVNKLWRADFIEKKDMDICDYIIRTEVLRSMRRADR</sequence>
<dbReference type="AlphaFoldDB" id="A0A0F9AEK8"/>
<comment type="caution">
    <text evidence="1">The sequence shown here is derived from an EMBL/GenBank/DDBJ whole genome shotgun (WGS) entry which is preliminary data.</text>
</comment>
<accession>A0A0F9AEK8</accession>
<organism evidence="1">
    <name type="scientific">marine sediment metagenome</name>
    <dbReference type="NCBI Taxonomy" id="412755"/>
    <lineage>
        <taxon>unclassified sequences</taxon>
        <taxon>metagenomes</taxon>
        <taxon>ecological metagenomes</taxon>
    </lineage>
</organism>
<dbReference type="EMBL" id="LAZR01046354">
    <property type="protein sequence ID" value="KKK96725.1"/>
    <property type="molecule type" value="Genomic_DNA"/>
</dbReference>
<evidence type="ECO:0000313" key="1">
    <source>
        <dbReference type="EMBL" id="KKK96725.1"/>
    </source>
</evidence>
<reference evidence="1" key="1">
    <citation type="journal article" date="2015" name="Nature">
        <title>Complex archaea that bridge the gap between prokaryotes and eukaryotes.</title>
        <authorList>
            <person name="Spang A."/>
            <person name="Saw J.H."/>
            <person name="Jorgensen S.L."/>
            <person name="Zaremba-Niedzwiedzka K."/>
            <person name="Martijn J."/>
            <person name="Lind A.E."/>
            <person name="van Eijk R."/>
            <person name="Schleper C."/>
            <person name="Guy L."/>
            <person name="Ettema T.J."/>
        </authorList>
    </citation>
    <scope>NUCLEOTIDE SEQUENCE</scope>
</reference>
<gene>
    <name evidence="1" type="ORF">LCGC14_2659860</name>
</gene>
<name>A0A0F9AEK8_9ZZZZ</name>
<proteinExistence type="predicted"/>